<gene>
    <name evidence="2" type="ORF">SAMN05444002_1251</name>
</gene>
<sequence>MSGTLVLAAQAIGMVSALILSGAIALVALRAGLGMGVAVGVGLGMLVLGLVVPYALRTVGFSLGLPPEVYIFAYPVCGLLSSILALVVALVSWPRPQ</sequence>
<keyword evidence="3" id="KW-1185">Reference proteome</keyword>
<dbReference type="Proteomes" id="UP000184932">
    <property type="component" value="Unassembled WGS sequence"/>
</dbReference>
<dbReference type="AlphaFoldDB" id="A0A1N6F089"/>
<keyword evidence="1" id="KW-0812">Transmembrane</keyword>
<organism evidence="2 3">
    <name type="scientific">Vannielia litorea</name>
    <dbReference type="NCBI Taxonomy" id="1217970"/>
    <lineage>
        <taxon>Bacteria</taxon>
        <taxon>Pseudomonadati</taxon>
        <taxon>Pseudomonadota</taxon>
        <taxon>Alphaproteobacteria</taxon>
        <taxon>Rhodobacterales</taxon>
        <taxon>Paracoccaceae</taxon>
        <taxon>Vannielia</taxon>
    </lineage>
</organism>
<dbReference type="STRING" id="1217970.SAMN05444002_1251"/>
<feature type="transmembrane region" description="Helical" evidence="1">
    <location>
        <begin position="71"/>
        <end position="93"/>
    </location>
</feature>
<evidence type="ECO:0000313" key="2">
    <source>
        <dbReference type="EMBL" id="SIN88627.1"/>
    </source>
</evidence>
<name>A0A1N6F089_9RHOB</name>
<protein>
    <submittedName>
        <fullName evidence="2">Uncharacterized protein</fullName>
    </submittedName>
</protein>
<dbReference type="EMBL" id="FSRL01000001">
    <property type="protein sequence ID" value="SIN88627.1"/>
    <property type="molecule type" value="Genomic_DNA"/>
</dbReference>
<proteinExistence type="predicted"/>
<keyword evidence="1" id="KW-1133">Transmembrane helix</keyword>
<accession>A0A1N6F089</accession>
<reference evidence="3" key="1">
    <citation type="submission" date="2016-11" db="EMBL/GenBank/DDBJ databases">
        <authorList>
            <person name="Varghese N."/>
            <person name="Submissions S."/>
        </authorList>
    </citation>
    <scope>NUCLEOTIDE SEQUENCE [LARGE SCALE GENOMIC DNA]</scope>
    <source>
        <strain evidence="3">DSM 29440</strain>
    </source>
</reference>
<feature type="transmembrane region" description="Helical" evidence="1">
    <location>
        <begin position="36"/>
        <end position="56"/>
    </location>
</feature>
<evidence type="ECO:0000256" key="1">
    <source>
        <dbReference type="SAM" id="Phobius"/>
    </source>
</evidence>
<evidence type="ECO:0000313" key="3">
    <source>
        <dbReference type="Proteomes" id="UP000184932"/>
    </source>
</evidence>
<keyword evidence="1" id="KW-0472">Membrane</keyword>
<dbReference type="RefSeq" id="WP_074255344.1">
    <property type="nucleotide sequence ID" value="NZ_FSRL01000001.1"/>
</dbReference>
<feature type="transmembrane region" description="Helical" evidence="1">
    <location>
        <begin position="6"/>
        <end position="29"/>
    </location>
</feature>